<keyword evidence="1" id="KW-1133">Transmembrane helix</keyword>
<sequence length="127" mass="13704">MWPKLLFQVGELLPHIRHLVPLAQKYFDKGGDAAVLTGISESIQSDLGQVKSGHASLARQVQEQNALLGSVGDDVRRLGESVAALDTRITEMDTRMNSAARTIKLLLVASLVSLIAAVGLLIFLAMR</sequence>
<keyword evidence="1" id="KW-0812">Transmembrane</keyword>
<keyword evidence="3" id="KW-1185">Reference proteome</keyword>
<proteinExistence type="predicted"/>
<feature type="transmembrane region" description="Helical" evidence="1">
    <location>
        <begin position="105"/>
        <end position="126"/>
    </location>
</feature>
<dbReference type="HOGENOM" id="CLU_1969460_0_0_0"/>
<dbReference type="Proteomes" id="UP000006844">
    <property type="component" value="Chromosome"/>
</dbReference>
<dbReference type="KEGG" id="tsa:AciPR4_0894"/>
<dbReference type="EMBL" id="CP002467">
    <property type="protein sequence ID" value="ADV81727.1"/>
    <property type="molecule type" value="Genomic_DNA"/>
</dbReference>
<evidence type="ECO:0000313" key="3">
    <source>
        <dbReference type="Proteomes" id="UP000006844"/>
    </source>
</evidence>
<reference evidence="2 3" key="1">
    <citation type="journal article" date="2012" name="Stand. Genomic Sci.">
        <title>Complete genome sequence of Terriglobus saanensis type strain SP1PR4(T), an Acidobacteria from tundra soil.</title>
        <authorList>
            <person name="Rawat S.R."/>
            <person name="Mannisto M.K."/>
            <person name="Starovoytov V."/>
            <person name="Goodwin L."/>
            <person name="Nolan M."/>
            <person name="Hauser L."/>
            <person name="Land M."/>
            <person name="Davenport K.W."/>
            <person name="Woyke T."/>
            <person name="Haggblom M.M."/>
        </authorList>
    </citation>
    <scope>NUCLEOTIDE SEQUENCE</scope>
    <source>
        <strain evidence="3">ATCC BAA-1853 / DSM 23119 / SP1PR4</strain>
    </source>
</reference>
<dbReference type="OrthoDB" id="122548at2"/>
<evidence type="ECO:0000313" key="2">
    <source>
        <dbReference type="EMBL" id="ADV81727.1"/>
    </source>
</evidence>
<organism evidence="2 3">
    <name type="scientific">Terriglobus saanensis (strain ATCC BAA-1853 / DSM 23119 / SP1PR4)</name>
    <dbReference type="NCBI Taxonomy" id="401053"/>
    <lineage>
        <taxon>Bacteria</taxon>
        <taxon>Pseudomonadati</taxon>
        <taxon>Acidobacteriota</taxon>
        <taxon>Terriglobia</taxon>
        <taxon>Terriglobales</taxon>
        <taxon>Acidobacteriaceae</taxon>
        <taxon>Terriglobus</taxon>
    </lineage>
</organism>
<dbReference type="AlphaFoldDB" id="E8V7M9"/>
<dbReference type="eggNOG" id="ENOG5033FZX">
    <property type="taxonomic scope" value="Bacteria"/>
</dbReference>
<dbReference type="RefSeq" id="WP_013567460.1">
    <property type="nucleotide sequence ID" value="NC_014963.1"/>
</dbReference>
<name>E8V7M9_TERSS</name>
<accession>E8V7M9</accession>
<dbReference type="STRING" id="401053.AciPR4_0894"/>
<protein>
    <submittedName>
        <fullName evidence="2">Uncharacterized protein</fullName>
    </submittedName>
</protein>
<gene>
    <name evidence="2" type="ordered locus">AciPR4_0894</name>
</gene>
<evidence type="ECO:0000256" key="1">
    <source>
        <dbReference type="SAM" id="Phobius"/>
    </source>
</evidence>
<keyword evidence="1" id="KW-0472">Membrane</keyword>